<dbReference type="SUPFAM" id="SSF81606">
    <property type="entry name" value="PP2C-like"/>
    <property type="match status" value="1"/>
</dbReference>
<dbReference type="SMART" id="SM00331">
    <property type="entry name" value="PP2C_SIG"/>
    <property type="match status" value="1"/>
</dbReference>
<dbReference type="CDD" id="cd00143">
    <property type="entry name" value="PP2Cc"/>
    <property type="match status" value="1"/>
</dbReference>
<feature type="transmembrane region" description="Helical" evidence="1">
    <location>
        <begin position="341"/>
        <end position="364"/>
    </location>
</feature>
<evidence type="ECO:0000313" key="4">
    <source>
        <dbReference type="Proteomes" id="UP001218071"/>
    </source>
</evidence>
<dbReference type="InterPro" id="IPR015655">
    <property type="entry name" value="PP2C"/>
</dbReference>
<keyword evidence="1" id="KW-0812">Transmembrane</keyword>
<evidence type="ECO:0000256" key="1">
    <source>
        <dbReference type="SAM" id="Phobius"/>
    </source>
</evidence>
<dbReference type="PANTHER" id="PTHR47992">
    <property type="entry name" value="PROTEIN PHOSPHATASE"/>
    <property type="match status" value="1"/>
</dbReference>
<keyword evidence="4" id="KW-1185">Reference proteome</keyword>
<dbReference type="RefSeq" id="WP_042408851.1">
    <property type="nucleotide sequence ID" value="NZ_CBYN010000098.1"/>
</dbReference>
<evidence type="ECO:0000259" key="2">
    <source>
        <dbReference type="PROSITE" id="PS51746"/>
    </source>
</evidence>
<organism evidence="3 4">
    <name type="scientific">Corynebacterium jeddahense</name>
    <dbReference type="NCBI Taxonomy" id="1414719"/>
    <lineage>
        <taxon>Bacteria</taxon>
        <taxon>Bacillati</taxon>
        <taxon>Actinomycetota</taxon>
        <taxon>Actinomycetes</taxon>
        <taxon>Mycobacteriales</taxon>
        <taxon>Corynebacteriaceae</taxon>
        <taxon>Corynebacterium</taxon>
    </lineage>
</organism>
<dbReference type="GO" id="GO:0004722">
    <property type="term" value="F:protein serine/threonine phosphatase activity"/>
    <property type="evidence" value="ECO:0007669"/>
    <property type="project" value="UniProtKB-EC"/>
</dbReference>
<dbReference type="InterPro" id="IPR001932">
    <property type="entry name" value="PPM-type_phosphatase-like_dom"/>
</dbReference>
<keyword evidence="1" id="KW-1133">Transmembrane helix</keyword>
<sequence>MKLALDFVAVSDRGLVRGNNEDSAYAGPHLLVLADGMGGHAAGEVASQLMVEHLEHLDRDPEDADVLALLGAAAEDGNAAIEASVAEHPEQAGMGTTLTALMFNGAAFGMIHVGDSRGYLLRDGKLRQLTVDDTFVQSLVDEGKLAPEDVSTHPQKSLILKAYTGHPVEPHLEMVEVQPGDRVLLCSDGLSDPVTRETIEIALGDGTPEMAAQRLIELALRSGGPDNVTAVVAEVVEAGEGAGEGATHEPRAAVKAGALAPGYESTHPDSSASRAAALLRKSETIAPDHNRAKLQEADAADDEEAHTRAFEAVGASTAVAGASAGASAGAATAKAKQPGTVWPWVVATLLLLLVLALAGVMWAHSRNGDSYGLRVEDSGEFVVQHTSRENAFAHEETEDLQHACLSESGDLRVIGKDAKPGDCHVFSLQDLPRDRRDAAREDAENATGSYDDVLAKLNELADGALPGCVDKQTPDKDKCREVR</sequence>
<gene>
    <name evidence="3" type="primary">pstP</name>
    <name evidence="3" type="ORF">CJEDD_00170</name>
</gene>
<accession>A0ABY7UG14</accession>
<dbReference type="SMART" id="SM00332">
    <property type="entry name" value="PP2Cc"/>
    <property type="match status" value="1"/>
</dbReference>
<keyword evidence="3" id="KW-0378">Hydrolase</keyword>
<dbReference type="Gene3D" id="3.60.40.10">
    <property type="entry name" value="PPM-type phosphatase domain"/>
    <property type="match status" value="1"/>
</dbReference>
<proteinExistence type="predicted"/>
<dbReference type="Proteomes" id="UP001218071">
    <property type="component" value="Chromosome"/>
</dbReference>
<dbReference type="EC" id="3.1.3.16" evidence="3"/>
<name>A0ABY7UG14_9CORY</name>
<protein>
    <submittedName>
        <fullName evidence="3">PP2C-family Ser/Thr phosphatase</fullName>
        <ecNumber evidence="3">3.1.3.16</ecNumber>
    </submittedName>
</protein>
<dbReference type="EMBL" id="CP063194">
    <property type="protein sequence ID" value="WCZ37673.1"/>
    <property type="molecule type" value="Genomic_DNA"/>
</dbReference>
<keyword evidence="1" id="KW-0472">Membrane</keyword>
<dbReference type="Pfam" id="PF13672">
    <property type="entry name" value="PP2C_2"/>
    <property type="match status" value="1"/>
</dbReference>
<feature type="domain" description="PPM-type phosphatase" evidence="2">
    <location>
        <begin position="6"/>
        <end position="235"/>
    </location>
</feature>
<dbReference type="PROSITE" id="PS51746">
    <property type="entry name" value="PPM_2"/>
    <property type="match status" value="1"/>
</dbReference>
<dbReference type="InterPro" id="IPR036457">
    <property type="entry name" value="PPM-type-like_dom_sf"/>
</dbReference>
<evidence type="ECO:0000313" key="3">
    <source>
        <dbReference type="EMBL" id="WCZ37673.1"/>
    </source>
</evidence>
<reference evidence="3 4" key="1">
    <citation type="submission" date="2020-10" db="EMBL/GenBank/DDBJ databases">
        <title>Complete genome sequence of Corynebacterium jeddahense DSM 45997, type strain of Corynebacterium jeddahense.</title>
        <authorList>
            <person name="Busche T."/>
            <person name="Kalinowski J."/>
            <person name="Ruckert C."/>
        </authorList>
    </citation>
    <scope>NUCLEOTIDE SEQUENCE [LARGE SCALE GENOMIC DNA]</scope>
    <source>
        <strain evidence="3 4">DSM 45997</strain>
    </source>
</reference>